<evidence type="ECO:0000256" key="2">
    <source>
        <dbReference type="ARBA" id="ARBA00022982"/>
    </source>
</evidence>
<name>W4HL00_9RHOB</name>
<evidence type="ECO:0000313" key="7">
    <source>
        <dbReference type="Proteomes" id="UP000019063"/>
    </source>
</evidence>
<dbReference type="STRING" id="1379903.ATO8_09718"/>
<keyword evidence="4" id="KW-0676">Redox-active center</keyword>
<evidence type="ECO:0000313" key="6">
    <source>
        <dbReference type="EMBL" id="ETW12811.1"/>
    </source>
</evidence>
<dbReference type="Proteomes" id="UP000019063">
    <property type="component" value="Unassembled WGS sequence"/>
</dbReference>
<comment type="caution">
    <text evidence="6">The sequence shown here is derived from an EMBL/GenBank/DDBJ whole genome shotgun (WGS) entry which is preliminary data.</text>
</comment>
<reference evidence="6 7" key="1">
    <citation type="journal article" date="2014" name="Antonie Van Leeuwenhoek">
        <title>Roseivivax atlanticus sp. nov., isolated from surface seawater of the Atlantic Ocean.</title>
        <authorList>
            <person name="Li G."/>
            <person name="Lai Q."/>
            <person name="Liu X."/>
            <person name="Sun F."/>
            <person name="Shao Z."/>
        </authorList>
    </citation>
    <scope>NUCLEOTIDE SEQUENCE [LARGE SCALE GENOMIC DNA]</scope>
    <source>
        <strain evidence="6 7">22II-s10s</strain>
    </source>
</reference>
<gene>
    <name evidence="6" type="ORF">ATO8_09718</name>
</gene>
<feature type="domain" description="Thioredoxin" evidence="5">
    <location>
        <begin position="33"/>
        <end position="143"/>
    </location>
</feature>
<dbReference type="InterPro" id="IPR017937">
    <property type="entry name" value="Thioredoxin_CS"/>
</dbReference>
<dbReference type="PROSITE" id="PS00194">
    <property type="entry name" value="THIOREDOXIN_1"/>
    <property type="match status" value="1"/>
</dbReference>
<dbReference type="PROSITE" id="PS51352">
    <property type="entry name" value="THIOREDOXIN_2"/>
    <property type="match status" value="1"/>
</dbReference>
<evidence type="ECO:0000256" key="3">
    <source>
        <dbReference type="ARBA" id="ARBA00023157"/>
    </source>
</evidence>
<dbReference type="PRINTS" id="PR00421">
    <property type="entry name" value="THIOREDOXIN"/>
</dbReference>
<dbReference type="GO" id="GO:0005737">
    <property type="term" value="C:cytoplasm"/>
    <property type="evidence" value="ECO:0007669"/>
    <property type="project" value="TreeGrafter"/>
</dbReference>
<evidence type="ECO:0000256" key="1">
    <source>
        <dbReference type="ARBA" id="ARBA00022448"/>
    </source>
</evidence>
<dbReference type="Gene3D" id="3.40.30.10">
    <property type="entry name" value="Glutaredoxin"/>
    <property type="match status" value="1"/>
</dbReference>
<evidence type="ECO:0000256" key="4">
    <source>
        <dbReference type="ARBA" id="ARBA00023284"/>
    </source>
</evidence>
<dbReference type="PANTHER" id="PTHR45663:SF11">
    <property type="entry name" value="GEO12009P1"/>
    <property type="match status" value="1"/>
</dbReference>
<dbReference type="InterPro" id="IPR036249">
    <property type="entry name" value="Thioredoxin-like_sf"/>
</dbReference>
<accession>W4HL00</accession>
<dbReference type="GO" id="GO:0015035">
    <property type="term" value="F:protein-disulfide reductase activity"/>
    <property type="evidence" value="ECO:0007669"/>
    <property type="project" value="TreeGrafter"/>
</dbReference>
<dbReference type="eggNOG" id="COG0526">
    <property type="taxonomic scope" value="Bacteria"/>
</dbReference>
<keyword evidence="3" id="KW-1015">Disulfide bond</keyword>
<dbReference type="InterPro" id="IPR013766">
    <property type="entry name" value="Thioredoxin_domain"/>
</dbReference>
<dbReference type="AlphaFoldDB" id="W4HL00"/>
<dbReference type="PANTHER" id="PTHR45663">
    <property type="entry name" value="GEO12009P1"/>
    <property type="match status" value="1"/>
</dbReference>
<dbReference type="Pfam" id="PF21352">
    <property type="entry name" value="Zn_ribbon_Thio2"/>
    <property type="match status" value="1"/>
</dbReference>
<dbReference type="Gene3D" id="2.30.30.380">
    <property type="entry name" value="Zn-finger domain of Sec23/24"/>
    <property type="match status" value="1"/>
</dbReference>
<proteinExistence type="predicted"/>
<keyword evidence="1" id="KW-0813">Transport</keyword>
<keyword evidence="2" id="KW-0249">Electron transport</keyword>
<dbReference type="Pfam" id="PF00085">
    <property type="entry name" value="Thioredoxin"/>
    <property type="match status" value="1"/>
</dbReference>
<dbReference type="EMBL" id="AQQW01000005">
    <property type="protein sequence ID" value="ETW12811.1"/>
    <property type="molecule type" value="Genomic_DNA"/>
</dbReference>
<dbReference type="InterPro" id="IPR049299">
    <property type="entry name" value="Thio2_N"/>
</dbReference>
<organism evidence="6 7">
    <name type="scientific">Roseivivax marinus</name>
    <dbReference type="NCBI Taxonomy" id="1379903"/>
    <lineage>
        <taxon>Bacteria</taxon>
        <taxon>Pseudomonadati</taxon>
        <taxon>Pseudomonadota</taxon>
        <taxon>Alphaproteobacteria</taxon>
        <taxon>Rhodobacterales</taxon>
        <taxon>Roseobacteraceae</taxon>
        <taxon>Roseivivax</taxon>
    </lineage>
</organism>
<dbReference type="RefSeq" id="WP_043844500.1">
    <property type="nucleotide sequence ID" value="NZ_AQQW01000005.1"/>
</dbReference>
<protein>
    <submittedName>
        <fullName evidence="6">Thioredoxin</fullName>
    </submittedName>
</protein>
<dbReference type="CDD" id="cd02947">
    <property type="entry name" value="TRX_family"/>
    <property type="match status" value="1"/>
</dbReference>
<dbReference type="PATRIC" id="fig|1317118.6.peg.2006"/>
<keyword evidence="7" id="KW-1185">Reference proteome</keyword>
<dbReference type="SUPFAM" id="SSF52833">
    <property type="entry name" value="Thioredoxin-like"/>
    <property type="match status" value="1"/>
</dbReference>
<sequence>MTLKLVCLSCGQGNRVPETRREAGPKCGSCGKPLLSAAPVEVTLPILQKAIRIDTLPLVVDFWAEWCGPCRMMAPAFAGAAKTLGSRARFAKLDTQAHPEAGAIYGIRGIPLMIAFRNGGEVRRQVGALPQDAIVEWASGFADAHSADRA</sequence>
<evidence type="ECO:0000259" key="5">
    <source>
        <dbReference type="PROSITE" id="PS51352"/>
    </source>
</evidence>